<evidence type="ECO:0000313" key="2">
    <source>
        <dbReference type="Proteomes" id="UP000076502"/>
    </source>
</evidence>
<evidence type="ECO:0008006" key="3">
    <source>
        <dbReference type="Google" id="ProtNLM"/>
    </source>
</evidence>
<accession>A0A154PIF8</accession>
<gene>
    <name evidence="1" type="ORF">WN55_02911</name>
</gene>
<evidence type="ECO:0000313" key="1">
    <source>
        <dbReference type="EMBL" id="KZC11629.1"/>
    </source>
</evidence>
<organism evidence="1 2">
    <name type="scientific">Dufourea novaeangliae</name>
    <name type="common">Sweat bee</name>
    <dbReference type="NCBI Taxonomy" id="178035"/>
    <lineage>
        <taxon>Eukaryota</taxon>
        <taxon>Metazoa</taxon>
        <taxon>Ecdysozoa</taxon>
        <taxon>Arthropoda</taxon>
        <taxon>Hexapoda</taxon>
        <taxon>Insecta</taxon>
        <taxon>Pterygota</taxon>
        <taxon>Neoptera</taxon>
        <taxon>Endopterygota</taxon>
        <taxon>Hymenoptera</taxon>
        <taxon>Apocrita</taxon>
        <taxon>Aculeata</taxon>
        <taxon>Apoidea</taxon>
        <taxon>Anthophila</taxon>
        <taxon>Halictidae</taxon>
        <taxon>Rophitinae</taxon>
        <taxon>Dufourea</taxon>
    </lineage>
</organism>
<dbReference type="AlphaFoldDB" id="A0A154PIF8"/>
<protein>
    <recommendedName>
        <fullName evidence="3">DUF4371 domain-containing protein</fullName>
    </recommendedName>
</protein>
<proteinExistence type="predicted"/>
<sequence>MSNVEYVREIEFWIWSISVNNYGVRYDTENGVTEDILFCKPLETNTSGKYLLDTFIESASYDIDWTKYIGISIDGAKVMMGHRSGFIVKVQEIMPYDTWLHYF</sequence>
<dbReference type="PANTHER" id="PTHR45913">
    <property type="entry name" value="EPM2A-INTERACTING PROTEIN 1"/>
    <property type="match status" value="1"/>
</dbReference>
<dbReference type="PANTHER" id="PTHR45913:SF19">
    <property type="entry name" value="LOW QUALITY PROTEIN: ZINC FINGER BED DOMAIN-CONTAINING PROTEIN 5-LIKE"/>
    <property type="match status" value="1"/>
</dbReference>
<dbReference type="Proteomes" id="UP000076502">
    <property type="component" value="Unassembled WGS sequence"/>
</dbReference>
<name>A0A154PIF8_DUFNO</name>
<reference evidence="1 2" key="1">
    <citation type="submission" date="2015-07" db="EMBL/GenBank/DDBJ databases">
        <title>The genome of Dufourea novaeangliae.</title>
        <authorList>
            <person name="Pan H."/>
            <person name="Kapheim K."/>
        </authorList>
    </citation>
    <scope>NUCLEOTIDE SEQUENCE [LARGE SCALE GENOMIC DNA]</scope>
    <source>
        <strain evidence="1">0120121106</strain>
        <tissue evidence="1">Whole body</tissue>
    </source>
</reference>
<keyword evidence="2" id="KW-1185">Reference proteome</keyword>
<dbReference type="EMBL" id="KQ434924">
    <property type="protein sequence ID" value="KZC11629.1"/>
    <property type="molecule type" value="Genomic_DNA"/>
</dbReference>